<organism evidence="12 13">
    <name type="scientific">Bacteroides gallinaceum</name>
    <dbReference type="NCBI Taxonomy" id="1462571"/>
    <lineage>
        <taxon>Bacteria</taxon>
        <taxon>Pseudomonadati</taxon>
        <taxon>Bacteroidota</taxon>
        <taxon>Bacteroidia</taxon>
        <taxon>Bacteroidales</taxon>
        <taxon>Bacteroidaceae</taxon>
        <taxon>Bacteroides</taxon>
    </lineage>
</organism>
<dbReference type="Gene3D" id="1.10.10.60">
    <property type="entry name" value="Homeodomain-like"/>
    <property type="match status" value="1"/>
</dbReference>
<dbReference type="InterPro" id="IPR011123">
    <property type="entry name" value="Y_Y_Y"/>
</dbReference>
<dbReference type="Gene3D" id="3.40.50.2300">
    <property type="match status" value="1"/>
</dbReference>
<keyword evidence="8" id="KW-0812">Transmembrane</keyword>
<protein>
    <recommendedName>
        <fullName evidence="2">histidine kinase</fullName>
        <ecNumber evidence="2">2.7.13.3</ecNumber>
    </recommendedName>
</protein>
<evidence type="ECO:0000313" key="13">
    <source>
        <dbReference type="Proteomes" id="UP001167871"/>
    </source>
</evidence>
<dbReference type="InterPro" id="IPR005467">
    <property type="entry name" value="His_kinase_dom"/>
</dbReference>
<dbReference type="SMART" id="SM00387">
    <property type="entry name" value="HATPase_c"/>
    <property type="match status" value="1"/>
</dbReference>
<dbReference type="PRINTS" id="PR00344">
    <property type="entry name" value="BCTRLSENSOR"/>
</dbReference>
<feature type="modified residue" description="4-aspartylphosphate" evidence="6">
    <location>
        <position position="1141"/>
    </location>
</feature>
<dbReference type="InterPro" id="IPR009057">
    <property type="entry name" value="Homeodomain-like_sf"/>
</dbReference>
<keyword evidence="8" id="KW-1133">Transmembrane helix</keyword>
<dbReference type="SUPFAM" id="SSF55874">
    <property type="entry name" value="ATPase domain of HSP90 chaperone/DNA topoisomerase II/histidine kinase"/>
    <property type="match status" value="1"/>
</dbReference>
<reference evidence="12" key="2">
    <citation type="submission" date="2024-05" db="EMBL/GenBank/DDBJ databases">
        <title>Identification and characterization of horizontal gene transfer across gut microbiota members of farm animals based on homology search.</title>
        <authorList>
            <person name="Schwarzerova J."/>
            <person name="Nykrynova M."/>
            <person name="Jureckova K."/>
            <person name="Cejkova D."/>
            <person name="Rychlik I."/>
        </authorList>
    </citation>
    <scope>NUCLEOTIDE SEQUENCE</scope>
    <source>
        <strain evidence="12">84_SSukc20</strain>
    </source>
</reference>
<evidence type="ECO:0000256" key="3">
    <source>
        <dbReference type="ARBA" id="ARBA00022553"/>
    </source>
</evidence>
<evidence type="ECO:0000256" key="5">
    <source>
        <dbReference type="ARBA" id="ARBA00023163"/>
    </source>
</evidence>
<dbReference type="EMBL" id="JAUEII010000027">
    <property type="protein sequence ID" value="MDN0050097.1"/>
    <property type="molecule type" value="Genomic_DNA"/>
</dbReference>
<reference evidence="12" key="1">
    <citation type="submission" date="2023-06" db="EMBL/GenBank/DDBJ databases">
        <authorList>
            <person name="Zeman M."/>
            <person name="Kubasova T."/>
            <person name="Jahodarova E."/>
            <person name="Nykrynova M."/>
            <person name="Rychlik I."/>
        </authorList>
    </citation>
    <scope>NUCLEOTIDE SEQUENCE</scope>
    <source>
        <strain evidence="12">84_SSukc20</strain>
    </source>
</reference>
<dbReference type="InterPro" id="IPR013783">
    <property type="entry name" value="Ig-like_fold"/>
</dbReference>
<dbReference type="Gene3D" id="3.30.565.10">
    <property type="entry name" value="Histidine kinase-like ATPase, C-terminal domain"/>
    <property type="match status" value="1"/>
</dbReference>
<feature type="domain" description="Response regulatory" evidence="11">
    <location>
        <begin position="1093"/>
        <end position="1208"/>
    </location>
</feature>
<dbReference type="PANTHER" id="PTHR43547">
    <property type="entry name" value="TWO-COMPONENT HISTIDINE KINASE"/>
    <property type="match status" value="1"/>
</dbReference>
<dbReference type="Gene3D" id="2.60.40.10">
    <property type="entry name" value="Immunoglobulins"/>
    <property type="match status" value="1"/>
</dbReference>
<dbReference type="Gene3D" id="2.130.10.10">
    <property type="entry name" value="YVTN repeat-like/Quinoprotein amine dehydrogenase"/>
    <property type="match status" value="3"/>
</dbReference>
<keyword evidence="13" id="KW-1185">Reference proteome</keyword>
<evidence type="ECO:0000256" key="8">
    <source>
        <dbReference type="SAM" id="Phobius"/>
    </source>
</evidence>
<dbReference type="Proteomes" id="UP001167871">
    <property type="component" value="Unassembled WGS sequence"/>
</dbReference>
<dbReference type="InterPro" id="IPR036890">
    <property type="entry name" value="HATPase_C_sf"/>
</dbReference>
<dbReference type="PANTHER" id="PTHR43547:SF2">
    <property type="entry name" value="HYBRID SIGNAL TRANSDUCTION HISTIDINE KINASE C"/>
    <property type="match status" value="1"/>
</dbReference>
<evidence type="ECO:0000259" key="9">
    <source>
        <dbReference type="PROSITE" id="PS01124"/>
    </source>
</evidence>
<dbReference type="Pfam" id="PF12833">
    <property type="entry name" value="HTH_18"/>
    <property type="match status" value="1"/>
</dbReference>
<dbReference type="RefSeq" id="WP_301640372.1">
    <property type="nucleotide sequence ID" value="NZ_JAUEII010000027.1"/>
</dbReference>
<dbReference type="SMART" id="SM00388">
    <property type="entry name" value="HisKA"/>
    <property type="match status" value="1"/>
</dbReference>
<feature type="transmembrane region" description="Helical" evidence="8">
    <location>
        <begin position="769"/>
        <end position="791"/>
    </location>
</feature>
<dbReference type="CDD" id="cd00082">
    <property type="entry name" value="HisKA"/>
    <property type="match status" value="1"/>
</dbReference>
<dbReference type="Pfam" id="PF00512">
    <property type="entry name" value="HisKA"/>
    <property type="match status" value="1"/>
</dbReference>
<keyword evidence="4" id="KW-0805">Transcription regulation</keyword>
<dbReference type="PROSITE" id="PS50109">
    <property type="entry name" value="HIS_KIN"/>
    <property type="match status" value="1"/>
</dbReference>
<dbReference type="PROSITE" id="PS50110">
    <property type="entry name" value="RESPONSE_REGULATORY"/>
    <property type="match status" value="1"/>
</dbReference>
<feature type="region of interest" description="Disordered" evidence="7">
    <location>
        <begin position="1334"/>
        <end position="1358"/>
    </location>
</feature>
<proteinExistence type="predicted"/>
<dbReference type="InterPro" id="IPR003594">
    <property type="entry name" value="HATPase_dom"/>
</dbReference>
<dbReference type="PROSITE" id="PS01124">
    <property type="entry name" value="HTH_ARAC_FAMILY_2"/>
    <property type="match status" value="1"/>
</dbReference>
<dbReference type="InterPro" id="IPR001789">
    <property type="entry name" value="Sig_transdc_resp-reg_receiver"/>
</dbReference>
<evidence type="ECO:0000256" key="6">
    <source>
        <dbReference type="PROSITE-ProRule" id="PRU00169"/>
    </source>
</evidence>
<dbReference type="InterPro" id="IPR036097">
    <property type="entry name" value="HisK_dim/P_sf"/>
</dbReference>
<dbReference type="SMART" id="SM00448">
    <property type="entry name" value="REC"/>
    <property type="match status" value="1"/>
</dbReference>
<dbReference type="Pfam" id="PF00072">
    <property type="entry name" value="Response_reg"/>
    <property type="match status" value="1"/>
</dbReference>
<dbReference type="SUPFAM" id="SSF52172">
    <property type="entry name" value="CheY-like"/>
    <property type="match status" value="1"/>
</dbReference>
<evidence type="ECO:0000256" key="7">
    <source>
        <dbReference type="SAM" id="MobiDB-lite"/>
    </source>
</evidence>
<dbReference type="SUPFAM" id="SSF63829">
    <property type="entry name" value="Calcium-dependent phosphotriesterase"/>
    <property type="match status" value="2"/>
</dbReference>
<dbReference type="InterPro" id="IPR011110">
    <property type="entry name" value="Reg_prop"/>
</dbReference>
<keyword evidence="5" id="KW-0804">Transcription</keyword>
<gene>
    <name evidence="12" type="ORF">QVO10_11980</name>
</gene>
<dbReference type="SUPFAM" id="SSF47384">
    <property type="entry name" value="Homodimeric domain of signal transducing histidine kinase"/>
    <property type="match status" value="1"/>
</dbReference>
<keyword evidence="8" id="KW-0472">Membrane</keyword>
<keyword evidence="3 6" id="KW-0597">Phosphoprotein</keyword>
<feature type="domain" description="Histidine kinase" evidence="10">
    <location>
        <begin position="827"/>
        <end position="1047"/>
    </location>
</feature>
<name>A0ABT7X7N5_9BACE</name>
<dbReference type="Pfam" id="PF02518">
    <property type="entry name" value="HATPase_c"/>
    <property type="match status" value="1"/>
</dbReference>
<dbReference type="InterPro" id="IPR011006">
    <property type="entry name" value="CheY-like_superfamily"/>
</dbReference>
<dbReference type="InterPro" id="IPR003661">
    <property type="entry name" value="HisK_dim/P_dom"/>
</dbReference>
<evidence type="ECO:0000259" key="10">
    <source>
        <dbReference type="PROSITE" id="PS50109"/>
    </source>
</evidence>
<dbReference type="SUPFAM" id="SSF101898">
    <property type="entry name" value="NHL repeat"/>
    <property type="match status" value="1"/>
</dbReference>
<evidence type="ECO:0000256" key="4">
    <source>
        <dbReference type="ARBA" id="ARBA00023015"/>
    </source>
</evidence>
<comment type="catalytic activity">
    <reaction evidence="1">
        <text>ATP + protein L-histidine = ADP + protein N-phospho-L-histidine.</text>
        <dbReference type="EC" id="2.7.13.3"/>
    </reaction>
</comment>
<comment type="caution">
    <text evidence="12">The sequence shown here is derived from an EMBL/GenBank/DDBJ whole genome shotgun (WGS) entry which is preliminary data.</text>
</comment>
<dbReference type="Gene3D" id="1.10.287.130">
    <property type="match status" value="1"/>
</dbReference>
<accession>A0ABT7X7N5</accession>
<feature type="domain" description="HTH araC/xylS-type" evidence="9">
    <location>
        <begin position="1242"/>
        <end position="1341"/>
    </location>
</feature>
<evidence type="ECO:0000256" key="2">
    <source>
        <dbReference type="ARBA" id="ARBA00012438"/>
    </source>
</evidence>
<dbReference type="SMART" id="SM00342">
    <property type="entry name" value="HTH_ARAC"/>
    <property type="match status" value="1"/>
</dbReference>
<dbReference type="EC" id="2.7.13.3" evidence="2"/>
<dbReference type="Pfam" id="PF07495">
    <property type="entry name" value="Y_Y_Y"/>
    <property type="match status" value="1"/>
</dbReference>
<evidence type="ECO:0000313" key="12">
    <source>
        <dbReference type="EMBL" id="MDN0050097.1"/>
    </source>
</evidence>
<dbReference type="SUPFAM" id="SSF46689">
    <property type="entry name" value="Homeodomain-like"/>
    <property type="match status" value="1"/>
</dbReference>
<dbReference type="Pfam" id="PF07494">
    <property type="entry name" value="Reg_prop"/>
    <property type="match status" value="2"/>
</dbReference>
<evidence type="ECO:0000259" key="11">
    <source>
        <dbReference type="PROSITE" id="PS50110"/>
    </source>
</evidence>
<dbReference type="InterPro" id="IPR018060">
    <property type="entry name" value="HTH_AraC"/>
</dbReference>
<evidence type="ECO:0000256" key="1">
    <source>
        <dbReference type="ARBA" id="ARBA00000085"/>
    </source>
</evidence>
<dbReference type="CDD" id="cd17574">
    <property type="entry name" value="REC_OmpR"/>
    <property type="match status" value="1"/>
</dbReference>
<dbReference type="InterPro" id="IPR004358">
    <property type="entry name" value="Sig_transdc_His_kin-like_C"/>
</dbReference>
<dbReference type="InterPro" id="IPR015943">
    <property type="entry name" value="WD40/YVTN_repeat-like_dom_sf"/>
</dbReference>
<sequence>MEQIFRMLGIILWMWCPIIHITNVYGNNLKQLSNTDGLSNNAVLSLYQDYDGLLWLGTCDGLNLYDGLNIRPFTLSEGKNLSGNIIENILETDRGTLWIQTNYGLDKINKYTRSITSYTQFQGGYLLKKSPKNDIFILSERNILYYILHDTEEFRQLSIPQIDQNDILNVYIDERHLWVFTSKGIVKHRLKDDNKQHYTIDESRLVENTPLKYVFLKDTTIYFIDQQNTLYKYHTDTERKEYIITLKKEISERGIISDIIEHKGTFFISFQTNGVLKVTLQGQNGAYRTEDLGIQSGIFRLLNDRNQDIVWIATDGQGIYLCTNERYSLQSITYNELNLRTAKPVRSVYLDEEHTLWLGTKGEGILRIRDFIPFQHTQDYHTELITTHNSLLNDNSVYAFAESKRPLFWIGSDAGINYYSYVTKRIEKVPTEEPIQYVHAIYEEGDSVLWIATVGTGIIRARIHGTPSQPRLTDITRYTIDNGNFSSNYFFTLTCDKEGVLWFGNRGYGVFKMENGRLSAHSLKNHYADKTANDIFSIIKEDSILWLGTSYGFIRQTSREEQCFNKKDGFQNSTIHTLLQDNSGNVWMSTNGGLVRFHTQRQSIQNYNQHNGLKVIEYSDGASFKKEDALFFGGINGLVIVRENPAYSASEEYTPPVSFTRLSILGQEQNRYDYIRQDKEGNSRLELDYTQNYFSISFFAMDYINSNNYSYLYKIENEKDKWIDNGLSNTVSFTQLSPGNYTLQVKYKNKISGKESPVYTMHIYICPPWYLSNAAIGFYSFLIMVGILLLIRTGVRKQKRKHIRMVRKLEQAHKEEVYEEKLRFFTNITHEFCTPLTLMYGPCERILAYANTDTYIRKYVTLIKQNAERLNSLIQEVIDFRRMETGHKSRKVECIAISNLCNDIVASFSDLAEQNSIHLENRIAADVQWNTDYSCFTKIANNLISNAFKYTRTGGTIRITLDIVEKQLQLSVFNTGEGIKKENMPLVFNRYCILDNMEENAVKGLSSRNGLGMAICHSMVELLEGRIAIQSEVNQYAEFIVTLPELPLSEMEGTIRTDECQTETGNTPVLTNRISITEQLPQPSVTSDKQREKILVIDDNVEILMLIQDSLSDNYQVITAENGEKGLELLTKEEPALIVTDIMMPGTDGIELTRQIKKNRHTMHIPLIMLSARNTSEEKIEGLQSGADAYIEKPFNIGYLKAVIARMIENKNIIREYYHSSACAYEFTNGQLMQKEDKDFLQSITEFIANNMDNTDLSPEDLAAHMQISVRNLYRKFKELEQLSPKDFIKDYRISFAAQLLCTTNLTVQEIMYRCGFGNRSHFYKEFDKKFHETPKEYRNQHRQKDESFDGKDNMSPV</sequence>